<dbReference type="InterPro" id="IPR038296">
    <property type="entry name" value="ParD_sf"/>
</dbReference>
<dbReference type="InterPro" id="IPR022789">
    <property type="entry name" value="ParD"/>
</dbReference>
<accession>A0A844GTU0</accession>
<name>A0A844GTU0_9CHRO</name>
<dbReference type="PANTHER" id="PTHR36582:SF2">
    <property type="entry name" value="ANTITOXIN PARD"/>
    <property type="match status" value="1"/>
</dbReference>
<organism evidence="1 2">
    <name type="scientific">Cyanobacterium aponinum 0216</name>
    <dbReference type="NCBI Taxonomy" id="2676140"/>
    <lineage>
        <taxon>Bacteria</taxon>
        <taxon>Bacillati</taxon>
        <taxon>Cyanobacteriota</taxon>
        <taxon>Cyanophyceae</taxon>
        <taxon>Oscillatoriophycideae</taxon>
        <taxon>Chroococcales</taxon>
        <taxon>Geminocystaceae</taxon>
        <taxon>Cyanobacterium</taxon>
    </lineage>
</organism>
<reference evidence="1 2" key="1">
    <citation type="submission" date="2019-11" db="EMBL/GenBank/DDBJ databases">
        <title>Isolation of a new High Light Tolerant Cyanobacteria.</title>
        <authorList>
            <person name="Dobson Z."/>
            <person name="Vaughn N."/>
            <person name="Vaughn M."/>
            <person name="Fromme P."/>
            <person name="Mazor Y."/>
        </authorList>
    </citation>
    <scope>NUCLEOTIDE SEQUENCE [LARGE SCALE GENOMIC DNA]</scope>
    <source>
        <strain evidence="1 2">0216</strain>
    </source>
</reference>
<dbReference type="Gene3D" id="6.10.10.120">
    <property type="entry name" value="Antitoxin ParD1-like"/>
    <property type="match status" value="1"/>
</dbReference>
<proteinExistence type="predicted"/>
<dbReference type="RefSeq" id="WP_155082521.1">
    <property type="nucleotide sequence ID" value="NZ_WMIA01000001.1"/>
</dbReference>
<protein>
    <submittedName>
        <fullName evidence="1">Transcriptional regulator</fullName>
    </submittedName>
</protein>
<dbReference type="Proteomes" id="UP000437131">
    <property type="component" value="Unassembled WGS sequence"/>
</dbReference>
<gene>
    <name evidence="1" type="ORF">GGC33_01840</name>
</gene>
<dbReference type="AlphaFoldDB" id="A0A844GTU0"/>
<dbReference type="PANTHER" id="PTHR36582">
    <property type="entry name" value="ANTITOXIN PARD"/>
    <property type="match status" value="1"/>
</dbReference>
<sequence length="86" mass="9867">MNISITAEQEKFIQFKITTGKYQSTEEVLEIALQLLDEYDRAETEWSQEVKAKIEEAIALSEKTPPLDGETFVNEIINRFTKAKAN</sequence>
<evidence type="ECO:0000313" key="1">
    <source>
        <dbReference type="EMBL" id="MTF37675.1"/>
    </source>
</evidence>
<evidence type="ECO:0000313" key="2">
    <source>
        <dbReference type="Proteomes" id="UP000437131"/>
    </source>
</evidence>
<comment type="caution">
    <text evidence="1">The sequence shown here is derived from an EMBL/GenBank/DDBJ whole genome shotgun (WGS) entry which is preliminary data.</text>
</comment>
<dbReference type="Pfam" id="PF03693">
    <property type="entry name" value="ParD_antitoxin"/>
    <property type="match status" value="1"/>
</dbReference>
<dbReference type="EMBL" id="WMIA01000001">
    <property type="protein sequence ID" value="MTF37675.1"/>
    <property type="molecule type" value="Genomic_DNA"/>
</dbReference>